<reference evidence="1" key="1">
    <citation type="submission" date="2014-09" db="EMBL/GenBank/DDBJ databases">
        <authorList>
            <person name="Magalhaes I.L.F."/>
            <person name="Oliveira U."/>
            <person name="Santos F.R."/>
            <person name="Vidigal T.H.D.A."/>
            <person name="Brescovit A.D."/>
            <person name="Santos A.J."/>
        </authorList>
    </citation>
    <scope>NUCLEOTIDE SEQUENCE</scope>
    <source>
        <tissue evidence="1">Shoot tissue taken approximately 20 cm above the soil surface</tissue>
    </source>
</reference>
<protein>
    <submittedName>
        <fullName evidence="1">Uncharacterized protein</fullName>
    </submittedName>
</protein>
<sequence>MCAVRARPDRWLRAGAPG</sequence>
<reference evidence="1" key="2">
    <citation type="journal article" date="2015" name="Data Brief">
        <title>Shoot transcriptome of the giant reed, Arundo donax.</title>
        <authorList>
            <person name="Barrero R.A."/>
            <person name="Guerrero F.D."/>
            <person name="Moolhuijzen P."/>
            <person name="Goolsby J.A."/>
            <person name="Tidwell J."/>
            <person name="Bellgard S.E."/>
            <person name="Bellgard M.I."/>
        </authorList>
    </citation>
    <scope>NUCLEOTIDE SEQUENCE</scope>
    <source>
        <tissue evidence="1">Shoot tissue taken approximately 20 cm above the soil surface</tissue>
    </source>
</reference>
<dbReference type="EMBL" id="GBRH01228504">
    <property type="protein sequence ID" value="JAD69391.1"/>
    <property type="molecule type" value="Transcribed_RNA"/>
</dbReference>
<evidence type="ECO:0000313" key="1">
    <source>
        <dbReference type="EMBL" id="JAD69391.1"/>
    </source>
</evidence>
<proteinExistence type="predicted"/>
<organism evidence="1">
    <name type="scientific">Arundo donax</name>
    <name type="common">Giant reed</name>
    <name type="synonym">Donax arundinaceus</name>
    <dbReference type="NCBI Taxonomy" id="35708"/>
    <lineage>
        <taxon>Eukaryota</taxon>
        <taxon>Viridiplantae</taxon>
        <taxon>Streptophyta</taxon>
        <taxon>Embryophyta</taxon>
        <taxon>Tracheophyta</taxon>
        <taxon>Spermatophyta</taxon>
        <taxon>Magnoliopsida</taxon>
        <taxon>Liliopsida</taxon>
        <taxon>Poales</taxon>
        <taxon>Poaceae</taxon>
        <taxon>PACMAD clade</taxon>
        <taxon>Arundinoideae</taxon>
        <taxon>Arundineae</taxon>
        <taxon>Arundo</taxon>
    </lineage>
</organism>
<name>A0A0A9C1D9_ARUDO</name>
<dbReference type="AlphaFoldDB" id="A0A0A9C1D9"/>
<accession>A0A0A9C1D9</accession>